<gene>
    <name evidence="3" type="ORF">PPNO1_LOCUS7994</name>
</gene>
<dbReference type="AlphaFoldDB" id="A0A9P1H9G9"/>
<keyword evidence="4" id="KW-1185">Reference proteome</keyword>
<comment type="caution">
    <text evidence="3">The sequence shown here is derived from an EMBL/GenBank/DDBJ whole genome shotgun (WGS) entry which is preliminary data.</text>
</comment>
<name>A0A9P1H9G9_9PEZI</name>
<sequence>MDRPRNVGAEAYTVYRQLAAETTSSSEEETSKPTGTTSTTSSAEATSDPQNDGDDDSNDEDPLEDGEETSSGGSNAWIAGAVIGPLAAVCAAVAAFVWMRKRKGAQQSARAGALEDGSAPKDGPEPPPVYMLHTNEKPIELPTEQQFVAELPASTRY</sequence>
<keyword evidence="2" id="KW-0472">Membrane</keyword>
<dbReference type="Proteomes" id="UP000838763">
    <property type="component" value="Unassembled WGS sequence"/>
</dbReference>
<proteinExistence type="predicted"/>
<evidence type="ECO:0000313" key="4">
    <source>
        <dbReference type="Proteomes" id="UP000838763"/>
    </source>
</evidence>
<organism evidence="3 4">
    <name type="scientific">Parascedosporium putredinis</name>
    <dbReference type="NCBI Taxonomy" id="1442378"/>
    <lineage>
        <taxon>Eukaryota</taxon>
        <taxon>Fungi</taxon>
        <taxon>Dikarya</taxon>
        <taxon>Ascomycota</taxon>
        <taxon>Pezizomycotina</taxon>
        <taxon>Sordariomycetes</taxon>
        <taxon>Hypocreomycetidae</taxon>
        <taxon>Microascales</taxon>
        <taxon>Microascaceae</taxon>
        <taxon>Parascedosporium</taxon>
    </lineage>
</organism>
<dbReference type="EMBL" id="CALLCH030000018">
    <property type="protein sequence ID" value="CAI4218406.1"/>
    <property type="molecule type" value="Genomic_DNA"/>
</dbReference>
<feature type="region of interest" description="Disordered" evidence="1">
    <location>
        <begin position="18"/>
        <end position="75"/>
    </location>
</feature>
<keyword evidence="2" id="KW-1133">Transmembrane helix</keyword>
<reference evidence="3" key="1">
    <citation type="submission" date="2022-11" db="EMBL/GenBank/DDBJ databases">
        <authorList>
            <person name="Scott C."/>
            <person name="Bruce N."/>
        </authorList>
    </citation>
    <scope>NUCLEOTIDE SEQUENCE</scope>
</reference>
<feature type="transmembrane region" description="Helical" evidence="2">
    <location>
        <begin position="76"/>
        <end position="98"/>
    </location>
</feature>
<feature type="region of interest" description="Disordered" evidence="1">
    <location>
        <begin position="105"/>
        <end position="157"/>
    </location>
</feature>
<evidence type="ECO:0000256" key="2">
    <source>
        <dbReference type="SAM" id="Phobius"/>
    </source>
</evidence>
<feature type="compositionally biased region" description="Acidic residues" evidence="1">
    <location>
        <begin position="51"/>
        <end position="68"/>
    </location>
</feature>
<evidence type="ECO:0000313" key="3">
    <source>
        <dbReference type="EMBL" id="CAI4218406.1"/>
    </source>
</evidence>
<accession>A0A9P1H9G9</accession>
<feature type="compositionally biased region" description="Low complexity" evidence="1">
    <location>
        <begin position="32"/>
        <end position="50"/>
    </location>
</feature>
<protein>
    <submittedName>
        <fullName evidence="3">Uncharacterized protein</fullName>
    </submittedName>
</protein>
<evidence type="ECO:0000256" key="1">
    <source>
        <dbReference type="SAM" id="MobiDB-lite"/>
    </source>
</evidence>
<keyword evidence="2" id="KW-0812">Transmembrane</keyword>